<dbReference type="Proteomes" id="UP001183648">
    <property type="component" value="Unassembled WGS sequence"/>
</dbReference>
<dbReference type="NCBIfam" id="TIGR03089">
    <property type="entry name" value="TIGR03089 family protein"/>
    <property type="match status" value="1"/>
</dbReference>
<dbReference type="SUPFAM" id="SSF56801">
    <property type="entry name" value="Acetyl-CoA synthetase-like"/>
    <property type="match status" value="1"/>
</dbReference>
<dbReference type="InterPro" id="IPR017523">
    <property type="entry name" value="Rv3268"/>
</dbReference>
<name>A0ABU2C063_9ACTN</name>
<dbReference type="Gene3D" id="3.40.50.12780">
    <property type="entry name" value="N-terminal domain of ligase-like"/>
    <property type="match status" value="1"/>
</dbReference>
<gene>
    <name evidence="1" type="ORF">J2S63_003562</name>
</gene>
<dbReference type="RefSeq" id="WP_310305082.1">
    <property type="nucleotide sequence ID" value="NZ_BAAAPS010000005.1"/>
</dbReference>
<evidence type="ECO:0000313" key="1">
    <source>
        <dbReference type="EMBL" id="MDR7364009.1"/>
    </source>
</evidence>
<accession>A0ABU2C063</accession>
<comment type="caution">
    <text evidence="1">The sequence shown here is derived from an EMBL/GenBank/DDBJ whole genome shotgun (WGS) entry which is preliminary data.</text>
</comment>
<protein>
    <submittedName>
        <fullName evidence="1">Uncharacterized protein (TIGR03089 family)</fullName>
    </submittedName>
</protein>
<organism evidence="1 2">
    <name type="scientific">Nocardioides marmoribigeumensis</name>
    <dbReference type="NCBI Taxonomy" id="433649"/>
    <lineage>
        <taxon>Bacteria</taxon>
        <taxon>Bacillati</taxon>
        <taxon>Actinomycetota</taxon>
        <taxon>Actinomycetes</taxon>
        <taxon>Propionibacteriales</taxon>
        <taxon>Nocardioidaceae</taxon>
        <taxon>Nocardioides</taxon>
    </lineage>
</organism>
<dbReference type="EMBL" id="JAVDYG010000001">
    <property type="protein sequence ID" value="MDR7364009.1"/>
    <property type="molecule type" value="Genomic_DNA"/>
</dbReference>
<keyword evidence="2" id="KW-1185">Reference proteome</keyword>
<reference evidence="1 2" key="1">
    <citation type="submission" date="2023-07" db="EMBL/GenBank/DDBJ databases">
        <title>Sequencing the genomes of 1000 actinobacteria strains.</title>
        <authorList>
            <person name="Klenk H.-P."/>
        </authorList>
    </citation>
    <scope>NUCLEOTIDE SEQUENCE [LARGE SCALE GENOMIC DNA]</scope>
    <source>
        <strain evidence="1 2">DSM 19426</strain>
    </source>
</reference>
<sequence>MPPTPSTFADLLAQQTRPAADPGRPLVTWYGAQPGERVELSVTSWANWVAKTASLLQDELDVERGDEVLLDLPSHWLGPVWLGACWALGAVAVAPDAGHHDPALVVCGPATLPDHVAAGRRVVATSLSALGTRFTEPLPAGVVDLGEVVWGQPDAFTSWDPPRPADPAWADAQGTLAQSDVLDLRVEGTGGPLRAATAAVPVSRLGATLLVHALGSGGGTVWVADPDRLPEVAATERAVTC</sequence>
<evidence type="ECO:0000313" key="2">
    <source>
        <dbReference type="Proteomes" id="UP001183648"/>
    </source>
</evidence>
<proteinExistence type="predicted"/>
<dbReference type="InterPro" id="IPR042099">
    <property type="entry name" value="ANL_N_sf"/>
</dbReference>